<feature type="transmembrane region" description="Helical" evidence="13">
    <location>
        <begin position="49"/>
        <end position="71"/>
    </location>
</feature>
<proteinExistence type="inferred from homology"/>
<evidence type="ECO:0000256" key="10">
    <source>
        <dbReference type="ARBA" id="ARBA00023315"/>
    </source>
</evidence>
<dbReference type="EMBL" id="KK365132">
    <property type="protein sequence ID" value="KCZ82100.1"/>
    <property type="molecule type" value="Genomic_DNA"/>
</dbReference>
<protein>
    <recommendedName>
        <fullName evidence="4">diacylglycerol O-acyltransferase</fullName>
        <ecNumber evidence="4">2.3.1.20</ecNumber>
    </recommendedName>
</protein>
<dbReference type="Proteomes" id="UP000030655">
    <property type="component" value="Unassembled WGS sequence"/>
</dbReference>
<feature type="active site" evidence="12">
    <location>
        <position position="294"/>
    </location>
</feature>
<evidence type="ECO:0000256" key="3">
    <source>
        <dbReference type="ARBA" id="ARBA00009010"/>
    </source>
</evidence>
<evidence type="ECO:0000313" key="15">
    <source>
        <dbReference type="Proteomes" id="UP000030655"/>
    </source>
</evidence>
<feature type="transmembrane region" description="Helical" evidence="13">
    <location>
        <begin position="160"/>
        <end position="178"/>
    </location>
</feature>
<reference evidence="15" key="1">
    <citation type="submission" date="2013-02" db="EMBL/GenBank/DDBJ databases">
        <authorList>
            <consortium name="The Broad Institute Genome Sequencing Platform"/>
            <person name="Cuomo C."/>
            <person name="Becnel J."/>
            <person name="Sanscrainte N."/>
            <person name="Walker B."/>
            <person name="Young S.K."/>
            <person name="Zeng Q."/>
            <person name="Gargeya S."/>
            <person name="Fitzgerald M."/>
            <person name="Haas B."/>
            <person name="Abouelleil A."/>
            <person name="Alvarado L."/>
            <person name="Arachchi H.M."/>
            <person name="Berlin A.M."/>
            <person name="Chapman S.B."/>
            <person name="Dewar J."/>
            <person name="Goldberg J."/>
            <person name="Griggs A."/>
            <person name="Gujja S."/>
            <person name="Hansen M."/>
            <person name="Howarth C."/>
            <person name="Imamovic A."/>
            <person name="Larimer J."/>
            <person name="McCowan C."/>
            <person name="Murphy C."/>
            <person name="Neiman D."/>
            <person name="Pearson M."/>
            <person name="Priest M."/>
            <person name="Roberts A."/>
            <person name="Saif S."/>
            <person name="Shea T."/>
            <person name="Sisk P."/>
            <person name="Sykes S."/>
            <person name="Wortman J."/>
            <person name="Nusbaum C."/>
            <person name="Birren B."/>
        </authorList>
    </citation>
    <scope>NUCLEOTIDE SEQUENCE [LARGE SCALE GENOMIC DNA]</scope>
    <source>
        <strain evidence="15">PRA339</strain>
    </source>
</reference>
<evidence type="ECO:0000256" key="13">
    <source>
        <dbReference type="SAM" id="Phobius"/>
    </source>
</evidence>
<dbReference type="EC" id="2.3.1.20" evidence="4"/>
<dbReference type="PANTHER" id="PTHR10408:SF7">
    <property type="entry name" value="DIACYLGLYCEROL O-ACYLTRANSFERASE 1"/>
    <property type="match status" value="1"/>
</dbReference>
<evidence type="ECO:0000256" key="11">
    <source>
        <dbReference type="ARBA" id="ARBA00023568"/>
    </source>
</evidence>
<dbReference type="Pfam" id="PF03062">
    <property type="entry name" value="MBOAT"/>
    <property type="match status" value="1"/>
</dbReference>
<dbReference type="PANTHER" id="PTHR10408">
    <property type="entry name" value="STEROL O-ACYLTRANSFERASE"/>
    <property type="match status" value="1"/>
</dbReference>
<dbReference type="AlphaFoldDB" id="A0A059F4K2"/>
<evidence type="ECO:0000256" key="7">
    <source>
        <dbReference type="ARBA" id="ARBA00022824"/>
    </source>
</evidence>
<name>A0A059F4K2_9MICR</name>
<comment type="function">
    <text evidence="11">Sterol O-acyltransferase that catalyzes the formation of stery esters.</text>
</comment>
<keyword evidence="10" id="KW-0012">Acyltransferase</keyword>
<evidence type="ECO:0000256" key="1">
    <source>
        <dbReference type="ARBA" id="ARBA00004477"/>
    </source>
</evidence>
<dbReference type="GO" id="GO:0005789">
    <property type="term" value="C:endoplasmic reticulum membrane"/>
    <property type="evidence" value="ECO:0007669"/>
    <property type="project" value="UniProtKB-SubCell"/>
</dbReference>
<evidence type="ECO:0000256" key="2">
    <source>
        <dbReference type="ARBA" id="ARBA00005189"/>
    </source>
</evidence>
<evidence type="ECO:0000256" key="8">
    <source>
        <dbReference type="ARBA" id="ARBA00022989"/>
    </source>
</evidence>
<feature type="transmembrane region" description="Helical" evidence="13">
    <location>
        <begin position="281"/>
        <end position="298"/>
    </location>
</feature>
<feature type="transmembrane region" description="Helical" evidence="13">
    <location>
        <begin position="100"/>
        <end position="122"/>
    </location>
</feature>
<keyword evidence="6 13" id="KW-0812">Transmembrane</keyword>
<evidence type="ECO:0000256" key="9">
    <source>
        <dbReference type="ARBA" id="ARBA00023136"/>
    </source>
</evidence>
<sequence length="376" mass="45217">MKKSKRFTYQGINNLSYIISVLFIIQLLLRNIRKYGLLLLIPLENLSLFELFISSAVHLLNVLKCLLVYLLARNKKSSFFILLFIESSIGLLIFKNISHLYFSFINVSLSLYLFTKVISFIVEINYKEKNIKNYFLFLLFPTMIYKKRFERKKYINYKNIYKKLIVLVFCSLMLNFIADQLAIPTLERLINNLKLHLFMEYFLILSIVTIIMFMLLFVIVFNSLLPIIAELTWYKNRNYYSDWWNKNTVTEFWASWNKEMHFWFKSYIYKPMLVKGYSKRFACFMCFFVSGILHEYAISISSKYLQFYTFLGFMSQLVLMETTDRISLYFPKVGNYLFWMMFCVIGQPICIWLIYKSNYNKMTGNIELLNYLKNKK</sequence>
<feature type="transmembrane region" description="Helical" evidence="13">
    <location>
        <begin position="333"/>
        <end position="355"/>
    </location>
</feature>
<evidence type="ECO:0000256" key="6">
    <source>
        <dbReference type="ARBA" id="ARBA00022692"/>
    </source>
</evidence>
<feature type="transmembrane region" description="Helical" evidence="13">
    <location>
        <begin position="78"/>
        <end position="94"/>
    </location>
</feature>
<dbReference type="HOGENOM" id="CLU_018190_0_2_1"/>
<dbReference type="InterPro" id="IPR014371">
    <property type="entry name" value="Oat_ACAT_DAG_ARE"/>
</dbReference>
<dbReference type="GO" id="GO:0019432">
    <property type="term" value="P:triglyceride biosynthetic process"/>
    <property type="evidence" value="ECO:0007669"/>
    <property type="project" value="TreeGrafter"/>
</dbReference>
<dbReference type="GO" id="GO:0004144">
    <property type="term" value="F:diacylglycerol O-acyltransferase activity"/>
    <property type="evidence" value="ECO:0007669"/>
    <property type="project" value="UniProtKB-EC"/>
</dbReference>
<dbReference type="OrthoDB" id="10039049at2759"/>
<dbReference type="InterPro" id="IPR004299">
    <property type="entry name" value="MBOAT_fam"/>
</dbReference>
<dbReference type="STRING" id="1288291.A0A059F4K2"/>
<feature type="transmembrane region" description="Helical" evidence="13">
    <location>
        <begin position="198"/>
        <end position="225"/>
    </location>
</feature>
<keyword evidence="9 13" id="KW-0472">Membrane</keyword>
<comment type="pathway">
    <text evidence="2">Lipid metabolism.</text>
</comment>
<reference evidence="14 15" key="2">
    <citation type="submission" date="2014-03" db="EMBL/GenBank/DDBJ databases">
        <title>The Genome Sequence of Anncaliia algerae insect isolate PRA339.</title>
        <authorList>
            <consortium name="The Broad Institute Genome Sequencing Platform"/>
            <consortium name="The Broad Institute Genome Sequencing Center for Infectious Disease"/>
            <person name="Cuomo C."/>
            <person name="Becnel J."/>
            <person name="Sanscrainte N."/>
            <person name="Walker B."/>
            <person name="Young S.K."/>
            <person name="Zeng Q."/>
            <person name="Gargeya S."/>
            <person name="Fitzgerald M."/>
            <person name="Haas B."/>
            <person name="Abouelleil A."/>
            <person name="Alvarado L."/>
            <person name="Arachchi H.M."/>
            <person name="Berlin A.M."/>
            <person name="Chapman S.B."/>
            <person name="Dewar J."/>
            <person name="Goldberg J."/>
            <person name="Griggs A."/>
            <person name="Gujja S."/>
            <person name="Hansen M."/>
            <person name="Howarth C."/>
            <person name="Imamovic A."/>
            <person name="Larimer J."/>
            <person name="McCowan C."/>
            <person name="Murphy C."/>
            <person name="Neiman D."/>
            <person name="Pearson M."/>
            <person name="Priest M."/>
            <person name="Roberts A."/>
            <person name="Saif S."/>
            <person name="Shea T."/>
            <person name="Sisk P."/>
            <person name="Sykes S."/>
            <person name="Wortman J."/>
            <person name="Nusbaum C."/>
            <person name="Birren B."/>
        </authorList>
    </citation>
    <scope>NUCLEOTIDE SEQUENCE [LARGE SCALE GENOMIC DNA]</scope>
    <source>
        <strain evidence="14 15">PRA339</strain>
    </source>
</reference>
<accession>A0A059F4K2</accession>
<comment type="subcellular location">
    <subcellularLocation>
        <location evidence="1">Endoplasmic reticulum membrane</location>
        <topology evidence="1">Multi-pass membrane protein</topology>
    </subcellularLocation>
</comment>
<keyword evidence="7" id="KW-0256">Endoplasmic reticulum</keyword>
<keyword evidence="8 13" id="KW-1133">Transmembrane helix</keyword>
<feature type="transmembrane region" description="Helical" evidence="13">
    <location>
        <begin position="12"/>
        <end position="29"/>
    </location>
</feature>
<evidence type="ECO:0000256" key="12">
    <source>
        <dbReference type="PIRSR" id="PIRSR000439-1"/>
    </source>
</evidence>
<keyword evidence="5" id="KW-0808">Transferase</keyword>
<gene>
    <name evidence="14" type="ORF">H312_00374</name>
</gene>
<evidence type="ECO:0000256" key="5">
    <source>
        <dbReference type="ARBA" id="ARBA00022679"/>
    </source>
</evidence>
<evidence type="ECO:0000313" key="14">
    <source>
        <dbReference type="EMBL" id="KCZ82100.1"/>
    </source>
</evidence>
<comment type="similarity">
    <text evidence="3">Belongs to the membrane-bound acyltransferase family. Sterol o-acyltransferase subfamily.</text>
</comment>
<keyword evidence="15" id="KW-1185">Reference proteome</keyword>
<dbReference type="VEuPathDB" id="MicrosporidiaDB:H312_00374"/>
<organism evidence="14 15">
    <name type="scientific">Anncaliia algerae PRA339</name>
    <dbReference type="NCBI Taxonomy" id="1288291"/>
    <lineage>
        <taxon>Eukaryota</taxon>
        <taxon>Fungi</taxon>
        <taxon>Fungi incertae sedis</taxon>
        <taxon>Microsporidia</taxon>
        <taxon>Tubulinosematoidea</taxon>
        <taxon>Tubulinosematidae</taxon>
        <taxon>Anncaliia</taxon>
    </lineage>
</organism>
<evidence type="ECO:0000256" key="4">
    <source>
        <dbReference type="ARBA" id="ARBA00013244"/>
    </source>
</evidence>